<dbReference type="AlphaFoldDB" id="A0A0E9QDX9"/>
<reference evidence="2" key="2">
    <citation type="journal article" date="2015" name="Fish Shellfish Immunol.">
        <title>Early steps in the European eel (Anguilla anguilla)-Vibrio vulnificus interaction in the gills: Role of the RtxA13 toxin.</title>
        <authorList>
            <person name="Callol A."/>
            <person name="Pajuelo D."/>
            <person name="Ebbesson L."/>
            <person name="Teles M."/>
            <person name="MacKenzie S."/>
            <person name="Amaro C."/>
        </authorList>
    </citation>
    <scope>NUCLEOTIDE SEQUENCE</scope>
</reference>
<evidence type="ECO:0000256" key="1">
    <source>
        <dbReference type="SAM" id="MobiDB-lite"/>
    </source>
</evidence>
<feature type="region of interest" description="Disordered" evidence="1">
    <location>
        <begin position="1"/>
        <end position="24"/>
    </location>
</feature>
<accession>A0A0E9QDX9</accession>
<proteinExistence type="predicted"/>
<feature type="compositionally biased region" description="Basic residues" evidence="1">
    <location>
        <begin position="1"/>
        <end position="11"/>
    </location>
</feature>
<evidence type="ECO:0000313" key="2">
    <source>
        <dbReference type="EMBL" id="JAH14989.1"/>
    </source>
</evidence>
<feature type="compositionally biased region" description="Polar residues" evidence="1">
    <location>
        <begin position="14"/>
        <end position="24"/>
    </location>
</feature>
<name>A0A0E9QDX9_ANGAN</name>
<protein>
    <submittedName>
        <fullName evidence="2">Uncharacterized protein</fullName>
    </submittedName>
</protein>
<dbReference type="EMBL" id="GBXM01093588">
    <property type="protein sequence ID" value="JAH14989.1"/>
    <property type="molecule type" value="Transcribed_RNA"/>
</dbReference>
<sequence>MPKGNVHHTKLMRSPSSTSLKMETSTLYPRNSAHSLFCGTLKIPFQPISNFGSFFGYYSTNLMVLQQSPSVLSV</sequence>
<organism evidence="2">
    <name type="scientific">Anguilla anguilla</name>
    <name type="common">European freshwater eel</name>
    <name type="synonym">Muraena anguilla</name>
    <dbReference type="NCBI Taxonomy" id="7936"/>
    <lineage>
        <taxon>Eukaryota</taxon>
        <taxon>Metazoa</taxon>
        <taxon>Chordata</taxon>
        <taxon>Craniata</taxon>
        <taxon>Vertebrata</taxon>
        <taxon>Euteleostomi</taxon>
        <taxon>Actinopterygii</taxon>
        <taxon>Neopterygii</taxon>
        <taxon>Teleostei</taxon>
        <taxon>Anguilliformes</taxon>
        <taxon>Anguillidae</taxon>
        <taxon>Anguilla</taxon>
    </lineage>
</organism>
<reference evidence="2" key="1">
    <citation type="submission" date="2014-11" db="EMBL/GenBank/DDBJ databases">
        <authorList>
            <person name="Amaro Gonzalez C."/>
        </authorList>
    </citation>
    <scope>NUCLEOTIDE SEQUENCE</scope>
</reference>